<feature type="region of interest" description="Disordered" evidence="1">
    <location>
        <begin position="1"/>
        <end position="22"/>
    </location>
</feature>
<name>A0A9W4L1T2_9BACI</name>
<organism evidence="2 3">
    <name type="scientific">Peribacillus simplex</name>
    <dbReference type="NCBI Taxonomy" id="1478"/>
    <lineage>
        <taxon>Bacteria</taxon>
        <taxon>Bacillati</taxon>
        <taxon>Bacillota</taxon>
        <taxon>Bacilli</taxon>
        <taxon>Bacillales</taxon>
        <taxon>Bacillaceae</taxon>
        <taxon>Peribacillus</taxon>
    </lineage>
</organism>
<comment type="caution">
    <text evidence="2">The sequence shown here is derived from an EMBL/GenBank/DDBJ whole genome shotgun (WGS) entry which is preliminary data.</text>
</comment>
<dbReference type="Proteomes" id="UP000789326">
    <property type="component" value="Unassembled WGS sequence"/>
</dbReference>
<protein>
    <submittedName>
        <fullName evidence="2">Uncharacterized protein</fullName>
    </submittedName>
</protein>
<evidence type="ECO:0000256" key="1">
    <source>
        <dbReference type="SAM" id="MobiDB-lite"/>
    </source>
</evidence>
<feature type="compositionally biased region" description="Basic and acidic residues" evidence="1">
    <location>
        <begin position="1"/>
        <end position="15"/>
    </location>
</feature>
<gene>
    <name evidence="2" type="ORF">SRABI133_03644</name>
</gene>
<dbReference type="EMBL" id="CAKKMG010000062">
    <property type="protein sequence ID" value="CAH0270399.1"/>
    <property type="molecule type" value="Genomic_DNA"/>
</dbReference>
<accession>A0A9W4L1T2</accession>
<evidence type="ECO:0000313" key="2">
    <source>
        <dbReference type="EMBL" id="CAH0270399.1"/>
    </source>
</evidence>
<evidence type="ECO:0000313" key="3">
    <source>
        <dbReference type="Proteomes" id="UP000789326"/>
    </source>
</evidence>
<dbReference type="AlphaFoldDB" id="A0A9W4L1T2"/>
<proteinExistence type="predicted"/>
<sequence>MQLEGPTKKADDSGRTKKTLKRRSHFSAIKKIFEYELNKELTLRAW</sequence>
<reference evidence="2" key="1">
    <citation type="submission" date="2021-11" db="EMBL/GenBank/DDBJ databases">
        <authorList>
            <person name="Bulgarelli D."/>
        </authorList>
    </citation>
    <scope>NUCLEOTIDE SEQUENCE</scope>
    <source>
        <strain evidence="2">Bi133</strain>
    </source>
</reference>